<dbReference type="EMBL" id="CAFBMC010000034">
    <property type="protein sequence ID" value="CAB4897704.1"/>
    <property type="molecule type" value="Genomic_DNA"/>
</dbReference>
<name>A0A6J7FUU2_9ZZZZ</name>
<sequence length="511" mass="57018">MSYVPEKPDAWDKSAPQLQTTHTTGSEIVDIVDFVDADGKVIPLPSFDSRLALPVEVLPELIREYVEATSEALQVEPDLPFSMIVPALSCATRGRFTVKLPSAGFREPLSIYSLVLAKPGERKSPVLKQVMKPLWAFEKRLKESTRLSRAAQNERHEMLNGRVKHYRALVAKDPQNREAQAEQEQALADLESCKPISEPQLITQDVTPERLAGILFEQGESVGVFSAEGGSIATFKGRYNEGKANLDLINGAYSGDPVTVDRQGGKSLHLEEPHLAIGLAVQPDVWREMNASQEMRTRGFNDRWLVVYPLSRMGQRELQREPVPAHLQSLWDRKVTELFQRSTDLLNAGQRVELPLSPEAEAMYLSWWKDTEHRLGPDGDLAELSGWATKLTGTVGRSATAFSLLNDPHCVQVKGEDMAAAVGLAPYYISHAKYLHESHLAGGTEVILRKVKEMPGPVFSTRDIHKRVEKQNRFKTSESVSVELSALAHLGFLVKMPDEGKSKKWKRHPLL</sequence>
<proteinExistence type="predicted"/>
<evidence type="ECO:0000313" key="1">
    <source>
        <dbReference type="EMBL" id="CAB4897704.1"/>
    </source>
</evidence>
<dbReference type="AlphaFoldDB" id="A0A6J7FUU2"/>
<gene>
    <name evidence="1" type="ORF">UFOPK3495_00783</name>
</gene>
<reference evidence="1" key="1">
    <citation type="submission" date="2020-05" db="EMBL/GenBank/DDBJ databases">
        <authorList>
            <person name="Chiriac C."/>
            <person name="Salcher M."/>
            <person name="Ghai R."/>
            <person name="Kavagutti S V."/>
        </authorList>
    </citation>
    <scope>NUCLEOTIDE SEQUENCE</scope>
</reference>
<organism evidence="1">
    <name type="scientific">freshwater metagenome</name>
    <dbReference type="NCBI Taxonomy" id="449393"/>
    <lineage>
        <taxon>unclassified sequences</taxon>
        <taxon>metagenomes</taxon>
        <taxon>ecological metagenomes</taxon>
    </lineage>
</organism>
<dbReference type="InterPro" id="IPR025048">
    <property type="entry name" value="DUF3987"/>
</dbReference>
<dbReference type="Pfam" id="PF13148">
    <property type="entry name" value="DUF3987"/>
    <property type="match status" value="1"/>
</dbReference>
<protein>
    <submittedName>
        <fullName evidence="1">Unannotated protein</fullName>
    </submittedName>
</protein>
<accession>A0A6J7FUU2</accession>